<dbReference type="VEuPathDB" id="FungiDB:SPBR_02052"/>
<name>A0A0C2EZJ8_9PEZI</name>
<sequence length="190" mass="21610">MALKYCSISKDGSYKYRFGAFRFPRVIPRHIRNHIETKLIGHSGIDKRSIDNDSEGLADGGGPTSTLAAIATDNLILLFRILIFYREASHRDGFYNAVGDDLGGWPGHIVEETQSVFVEGRRLFLQRFSRTDYVLPTSVEILCSLVDEWIGFQSTAQRPTANVTASWGRLRDTWRSRARHNTRVFVICKQ</sequence>
<evidence type="ECO:0000313" key="2">
    <source>
        <dbReference type="Proteomes" id="UP000031575"/>
    </source>
</evidence>
<keyword evidence="2" id="KW-1185">Reference proteome</keyword>
<proteinExistence type="predicted"/>
<dbReference type="Proteomes" id="UP000031575">
    <property type="component" value="Unassembled WGS sequence"/>
</dbReference>
<reference evidence="1 2" key="1">
    <citation type="journal article" date="2014" name="BMC Genomics">
        <title>Comparative genomics of the major fungal agents of human and animal Sporotrichosis: Sporothrix schenckii and Sporothrix brasiliensis.</title>
        <authorList>
            <person name="Teixeira M.M."/>
            <person name="de Almeida L.G."/>
            <person name="Kubitschek-Barreira P."/>
            <person name="Alves F.L."/>
            <person name="Kioshima E.S."/>
            <person name="Abadio A.K."/>
            <person name="Fernandes L."/>
            <person name="Derengowski L.S."/>
            <person name="Ferreira K.S."/>
            <person name="Souza R.C."/>
            <person name="Ruiz J.C."/>
            <person name="de Andrade N.C."/>
            <person name="Paes H.C."/>
            <person name="Nicola A.M."/>
            <person name="Albuquerque P."/>
            <person name="Gerber A.L."/>
            <person name="Martins V.P."/>
            <person name="Peconick L.D."/>
            <person name="Neto A.V."/>
            <person name="Chaucanez C.B."/>
            <person name="Silva P.A."/>
            <person name="Cunha O.L."/>
            <person name="de Oliveira F.F."/>
            <person name="dos Santos T.C."/>
            <person name="Barros A.L."/>
            <person name="Soares M.A."/>
            <person name="de Oliveira L.M."/>
            <person name="Marini M.M."/>
            <person name="Villalobos-Duno H."/>
            <person name="Cunha M.M."/>
            <person name="de Hoog S."/>
            <person name="da Silveira J.F."/>
            <person name="Henrissat B."/>
            <person name="Nino-Vega G.A."/>
            <person name="Cisalpino P.S."/>
            <person name="Mora-Montes H.M."/>
            <person name="Almeida S.R."/>
            <person name="Stajich J.E."/>
            <person name="Lopes-Bezerra L.M."/>
            <person name="Vasconcelos A.T."/>
            <person name="Felipe M.S."/>
        </authorList>
    </citation>
    <scope>NUCLEOTIDE SEQUENCE [LARGE SCALE GENOMIC DNA]</scope>
    <source>
        <strain evidence="1 2">5110</strain>
    </source>
</reference>
<dbReference type="GeneID" id="63675282"/>
<comment type="caution">
    <text evidence="1">The sequence shown here is derived from an EMBL/GenBank/DDBJ whole genome shotgun (WGS) entry which is preliminary data.</text>
</comment>
<dbReference type="HOGENOM" id="CLU_1441927_0_0_1"/>
<accession>A0A0C2EZJ8</accession>
<organism evidence="1 2">
    <name type="scientific">Sporothrix brasiliensis 5110</name>
    <dbReference type="NCBI Taxonomy" id="1398154"/>
    <lineage>
        <taxon>Eukaryota</taxon>
        <taxon>Fungi</taxon>
        <taxon>Dikarya</taxon>
        <taxon>Ascomycota</taxon>
        <taxon>Pezizomycotina</taxon>
        <taxon>Sordariomycetes</taxon>
        <taxon>Sordariomycetidae</taxon>
        <taxon>Ophiostomatales</taxon>
        <taxon>Ophiostomataceae</taxon>
        <taxon>Sporothrix</taxon>
    </lineage>
</organism>
<dbReference type="RefSeq" id="XP_040619954.1">
    <property type="nucleotide sequence ID" value="XM_040760361.1"/>
</dbReference>
<gene>
    <name evidence="1" type="ORF">SPBR_02052</name>
</gene>
<protein>
    <submittedName>
        <fullName evidence="1">Uncharacterized protein</fullName>
    </submittedName>
</protein>
<dbReference type="EMBL" id="AWTV01000007">
    <property type="protein sequence ID" value="KIH91944.1"/>
    <property type="molecule type" value="Genomic_DNA"/>
</dbReference>
<dbReference type="AlphaFoldDB" id="A0A0C2EZJ8"/>
<evidence type="ECO:0000313" key="1">
    <source>
        <dbReference type="EMBL" id="KIH91944.1"/>
    </source>
</evidence>